<sequence>MVLKNMLKRDKYGYISSSMRLRQMLSVLRKYDAVRGMNPVRMRLILEALGPTFVKLGQVISMRPDFLPNEYIYELSKLRTRANPLPFEVIKEVIEKEYAQKWSNVFKQIDENALGSASIAQVHRAVLKTGEKVVIKVQRPGIYDIMTQDIMLLKRTVALLQIFSKSRDVVDFTAVVDEMWTITKQEMDFMMEADHIDEFRHLNSDDTHVECPHVYRKLTTARILVMEYVDGIRIDEIDKLKQAGYNVETLGRNLAKNYIKQIIKDGYFHADPHSGNVWVRDGKIVWLDLGMMGRLSQQERNALKKAIYALVHNDTFSMKSAILSLGIPKGRIDHIKLYEDIDTLMLRYSDLRFEELNLGRLSHDIIAVLRRHNMGIIPGLSMFARGIMTIDGIMQITCPNINFVDILKERMQSDFSKDFNWHNELKKMRQEGYSLLYRSMQLPEQISDMIKMTMSGQTKVNLDLTGSEEPLKRIDKMINKLIIGIISSALLLGSSIICTTNMTPKFLEIPFLGILGYLAALILCARLLISIWRHR</sequence>
<evidence type="ECO:0000313" key="4">
    <source>
        <dbReference type="EMBL" id="TCS81323.1"/>
    </source>
</evidence>
<dbReference type="RefSeq" id="WP_231040059.1">
    <property type="nucleotide sequence ID" value="NZ_WIQN01000016.1"/>
</dbReference>
<name>A0A4R3KE29_9FIRM</name>
<feature type="transmembrane region" description="Helical" evidence="2">
    <location>
        <begin position="509"/>
        <end position="529"/>
    </location>
</feature>
<dbReference type="CDD" id="cd05121">
    <property type="entry name" value="ABC1_ADCK3-like"/>
    <property type="match status" value="1"/>
</dbReference>
<dbReference type="Proteomes" id="UP000295188">
    <property type="component" value="Unassembled WGS sequence"/>
</dbReference>
<feature type="domain" description="ABC1 atypical kinase-like" evidence="3">
    <location>
        <begin position="77"/>
        <end position="319"/>
    </location>
</feature>
<keyword evidence="2" id="KW-0812">Transmembrane</keyword>
<comment type="similarity">
    <text evidence="1">Belongs to the protein kinase superfamily. ADCK protein kinase family.</text>
</comment>
<dbReference type="PANTHER" id="PTHR10566:SF113">
    <property type="entry name" value="PROTEIN ACTIVITY OF BC1 COMPLEX KINASE 7, CHLOROPLASTIC"/>
    <property type="match status" value="1"/>
</dbReference>
<proteinExistence type="inferred from homology"/>
<keyword evidence="2" id="KW-1133">Transmembrane helix</keyword>
<keyword evidence="2" id="KW-0472">Membrane</keyword>
<reference evidence="4 5" key="1">
    <citation type="submission" date="2019-03" db="EMBL/GenBank/DDBJ databases">
        <title>Genomic Encyclopedia of Type Strains, Phase IV (KMG-IV): sequencing the most valuable type-strain genomes for metagenomic binning, comparative biology and taxonomic classification.</title>
        <authorList>
            <person name="Goeker M."/>
        </authorList>
    </citation>
    <scope>NUCLEOTIDE SEQUENCE [LARGE SCALE GENOMIC DNA]</scope>
    <source>
        <strain evidence="4 5">DSM 20467</strain>
    </source>
</reference>
<comment type="caution">
    <text evidence="4">The sequence shown here is derived from an EMBL/GenBank/DDBJ whole genome shotgun (WGS) entry which is preliminary data.</text>
</comment>
<dbReference type="EMBL" id="SMAA01000002">
    <property type="protein sequence ID" value="TCS81323.1"/>
    <property type="molecule type" value="Genomic_DNA"/>
</dbReference>
<evidence type="ECO:0000259" key="3">
    <source>
        <dbReference type="Pfam" id="PF03109"/>
    </source>
</evidence>
<protein>
    <submittedName>
        <fullName evidence="4">Ubiquinone biosynthesis protein</fullName>
    </submittedName>
</protein>
<feature type="transmembrane region" description="Helical" evidence="2">
    <location>
        <begin position="481"/>
        <end position="503"/>
    </location>
</feature>
<evidence type="ECO:0000256" key="1">
    <source>
        <dbReference type="ARBA" id="ARBA00009670"/>
    </source>
</evidence>
<dbReference type="AlphaFoldDB" id="A0A4R3KE29"/>
<dbReference type="PANTHER" id="PTHR10566">
    <property type="entry name" value="CHAPERONE-ACTIVITY OF BC1 COMPLEX CABC1 -RELATED"/>
    <property type="match status" value="1"/>
</dbReference>
<dbReference type="InterPro" id="IPR050154">
    <property type="entry name" value="UbiB_kinase"/>
</dbReference>
<keyword evidence="5" id="KW-1185">Reference proteome</keyword>
<organism evidence="4 5">
    <name type="scientific">Pectinatus cerevisiiphilus</name>
    <dbReference type="NCBI Taxonomy" id="86956"/>
    <lineage>
        <taxon>Bacteria</taxon>
        <taxon>Bacillati</taxon>
        <taxon>Bacillota</taxon>
        <taxon>Negativicutes</taxon>
        <taxon>Selenomonadales</taxon>
        <taxon>Selenomonadaceae</taxon>
        <taxon>Pectinatus</taxon>
    </lineage>
</organism>
<dbReference type="SUPFAM" id="SSF56112">
    <property type="entry name" value="Protein kinase-like (PK-like)"/>
    <property type="match status" value="1"/>
</dbReference>
<evidence type="ECO:0000256" key="2">
    <source>
        <dbReference type="SAM" id="Phobius"/>
    </source>
</evidence>
<evidence type="ECO:0000313" key="5">
    <source>
        <dbReference type="Proteomes" id="UP000295188"/>
    </source>
</evidence>
<dbReference type="InterPro" id="IPR004147">
    <property type="entry name" value="ABC1_dom"/>
</dbReference>
<keyword evidence="4" id="KW-0830">Ubiquinone</keyword>
<dbReference type="Pfam" id="PF03109">
    <property type="entry name" value="ABC1"/>
    <property type="match status" value="1"/>
</dbReference>
<dbReference type="InterPro" id="IPR011009">
    <property type="entry name" value="Kinase-like_dom_sf"/>
</dbReference>
<accession>A0A4R3KE29</accession>
<gene>
    <name evidence="4" type="ORF">EDC37_10218</name>
</gene>